<dbReference type="PANTHER" id="PTHR11412:SF146">
    <property type="entry name" value="CD109 ANTIGEN"/>
    <property type="match status" value="1"/>
</dbReference>
<feature type="domain" description="Alpha-2-macroglobulin bait region" evidence="4">
    <location>
        <begin position="639"/>
        <end position="777"/>
    </location>
</feature>
<feature type="domain" description="Alpha-macroglobulin receptor-binding" evidence="6">
    <location>
        <begin position="1593"/>
        <end position="1684"/>
    </location>
</feature>
<evidence type="ECO:0000259" key="5">
    <source>
        <dbReference type="SMART" id="SM01360"/>
    </source>
</evidence>
<dbReference type="InterPro" id="IPR002890">
    <property type="entry name" value="MG2"/>
</dbReference>
<sequence>MKCVLLFLYLNVIQVRAQDAIRFTTTPSSIGISGADEENILDSDTFGDFKSVRNKDFFNYLDQTKDRNNGINDPRYANESGIRLDEFLQQVVEKDNVTHYQRLELFGPKLWSNHTIHNPLGFIVIAPSIIQPASIYSAVVWVSSIEDSPRLGNLLDDKTISRGVHFRLALFKNGADIQASTIHIQPGTSDVLKIQVPTQLPRGEYKIRIEGDVGEGRGGSIFASETRLKFSEKFLSILIQTNRHIYNGGQKILFRVISLRRNMIPYDDPIDVYILDPRGFIMRRWPSVPSYLGVIDLEYELPTFTSLGHWTIRVVAASQVQEKRILLERYFPSQHEVYVSMPPFILSTEEDLVVEVSSFYGTEKSVRGNATVRLYVTQWGHQYVDRAPSQQKYTLFDTQSVFLLGTQELRWPMSVIYDAIGTSSNVGIRVEAEVTEFFLDETRFGYAESRIIKETIRLKFLETAPKVFKPGMPFRTILAVGYEDLERIPRDILESSTLRITPQAFVSSGSRVDLEPIEINSREKFHNFFQDRGRDRDREIYTHVRNHVVREGDEEEEEDPYTFQSDWTDKERKTFSLQNFITKRRDKRYFDEGIVEVNLIVPKKATRVVIRAEYSDDKGSRTVAELVAVPAFSPGGKYVSVSLRTGDPVAVSHFVVLQFQANFKPQHFHYVVVAKGLILTHSTEFLKNSWSLPRSFTVAVSPEMVPGFHVFVYVGLRTGEVVSDSVFVPVDNFQRHKLSLVVNGAKDRSKDTVELQLYADPAAYFGVSAQRNARHLMQAGNELSHSYVFQTLHSLEPHNRTLLKWVWRDRSGEKSDQLKYFPCMTYAIDTYRSLQHTSLILFSDGFISTSPFHQVECPEEECITGGCYLRRQACDGRTDCGDGTDELNCDFQNDEDIVNFRVNRANRFGDFFDAGNEWPWVHEAIAHSGDKIFMLQTPETTDTWYFNAFAISKKSGFALLDQPIQYGTDRPFMMVVDYASSVRRGEQVGIIAMLYNKLPREILVLVTVAGSDDHVFVHAGKHGQLEFDKDHPQFSGGDHQQLIWMAPESEQELRVPIKPLVDQGTITVTITATTQIRSDTETCEIEILPEGGGVGKHTSLLLDMRNRAIVLKYFNIFVEEVPWVPYETKRKYVYGSPSAHVLISGDIIGPLPNSLPCTMSNLMGKDGKGTADRLFELSANIWALHYLRLTNQLTTSISRPVFTHMNKLFAWIMKRFSLPGFFKMWNISRPSVWLSSWALQIFQHGSFQDWENEFFVEGPIFARVIQWILKYQNLDGSFSETEHYEMFPVNKKMGYMGNMEGVGANVTLTAHLLITLQLVTPILDGNIRVECNNAKQNALRFLERSLSDITNPYQIAITAYALTIADSTEKESAFSLLHSVRTEAGEFIYFSPAPVVTNAITYENNRPFLEPKNNEFWDSVAVEGTSYALLVYLIRDGVSPIPDRIVAWLNTMRLTDGVFISSVDSAVAFQALTEYANRARIRDITDVSIKIELSSQGEDAEPFVFLPDSASASQQVDVSKVWGHVNIQGRGAGQAVVQLDVAFGVDWEEYKDTPPVDAFELKIVEYFSDRRNKSDLTVEACFRWILLEESEVSGGAVLEVEIPSGYGMIQSDAARLVSSGIHPFLKDAWTVPGKTSWYFERVPSYVTCFNHTVKRWYPVANLTRHRQATLYESYSPERFVNTLVNDTTLMNLDICQVCGSSSCPYCPFYNNVSLLRINYLVLCGLTVFSILKISMPAVHSDLY</sequence>
<dbReference type="Gene3D" id="2.60.40.690">
    <property type="entry name" value="Alpha-macroglobulin, receptor-binding domain"/>
    <property type="match status" value="1"/>
</dbReference>
<dbReference type="Gene3D" id="2.60.40.10">
    <property type="entry name" value="Immunoglobulins"/>
    <property type="match status" value="1"/>
</dbReference>
<dbReference type="SMART" id="SM00192">
    <property type="entry name" value="LDLa"/>
    <property type="match status" value="1"/>
</dbReference>
<comment type="caution">
    <text evidence="2">Lacks conserved residue(s) required for the propagation of feature annotation.</text>
</comment>
<dbReference type="SMART" id="SM01361">
    <property type="entry name" value="A2M_recep"/>
    <property type="match status" value="1"/>
</dbReference>
<dbReference type="InterPro" id="IPR036055">
    <property type="entry name" value="LDL_receptor-like_sf"/>
</dbReference>
<dbReference type="Pfam" id="PF07677">
    <property type="entry name" value="A2M_recep"/>
    <property type="match status" value="1"/>
</dbReference>
<dbReference type="Gene3D" id="2.20.130.20">
    <property type="match status" value="1"/>
</dbReference>
<dbReference type="CDD" id="cd00112">
    <property type="entry name" value="LDLa"/>
    <property type="match status" value="1"/>
</dbReference>
<keyword evidence="3" id="KW-0732">Signal</keyword>
<reference evidence="7 8" key="1">
    <citation type="submission" date="2015-12" db="EMBL/GenBank/DDBJ databases">
        <title>The genome of Folsomia candida.</title>
        <authorList>
            <person name="Faddeeva A."/>
            <person name="Derks M.F."/>
            <person name="Anvar Y."/>
            <person name="Smit S."/>
            <person name="Van Straalen N."/>
            <person name="Roelofs D."/>
        </authorList>
    </citation>
    <scope>NUCLEOTIDE SEQUENCE [LARGE SCALE GENOMIC DNA]</scope>
    <source>
        <strain evidence="7 8">VU population</strain>
        <tissue evidence="7">Whole body</tissue>
    </source>
</reference>
<feature type="signal peptide" evidence="3">
    <location>
        <begin position="1"/>
        <end position="17"/>
    </location>
</feature>
<dbReference type="GO" id="GO:0005615">
    <property type="term" value="C:extracellular space"/>
    <property type="evidence" value="ECO:0007669"/>
    <property type="project" value="InterPro"/>
</dbReference>
<evidence type="ECO:0000259" key="6">
    <source>
        <dbReference type="SMART" id="SM01361"/>
    </source>
</evidence>
<dbReference type="Pfam" id="PF00207">
    <property type="entry name" value="A2M"/>
    <property type="match status" value="1"/>
</dbReference>
<evidence type="ECO:0000259" key="4">
    <source>
        <dbReference type="SMART" id="SM01359"/>
    </source>
</evidence>
<feature type="chain" id="PRO_5012804872" evidence="3">
    <location>
        <begin position="18"/>
        <end position="1743"/>
    </location>
</feature>
<dbReference type="OrthoDB" id="6359008at2759"/>
<dbReference type="InterPro" id="IPR008930">
    <property type="entry name" value="Terpenoid_cyclase/PrenylTrfase"/>
</dbReference>
<dbReference type="OMA" id="WHHAITG"/>
<dbReference type="InterPro" id="IPR001599">
    <property type="entry name" value="Macroglobln_a2"/>
</dbReference>
<feature type="domain" description="Alpha-2-macroglobulin" evidence="5">
    <location>
        <begin position="918"/>
        <end position="1008"/>
    </location>
</feature>
<dbReference type="Pfam" id="PF07703">
    <property type="entry name" value="A2M_BRD"/>
    <property type="match status" value="1"/>
</dbReference>
<dbReference type="Gene3D" id="2.60.40.1930">
    <property type="match status" value="2"/>
</dbReference>
<evidence type="ECO:0000256" key="1">
    <source>
        <dbReference type="ARBA" id="ARBA00023157"/>
    </source>
</evidence>
<gene>
    <name evidence="7" type="ORF">Fcan01_03089</name>
</gene>
<dbReference type="SUPFAM" id="SSF49410">
    <property type="entry name" value="Alpha-macroglobulin receptor domain"/>
    <property type="match status" value="1"/>
</dbReference>
<accession>A0A226EXG3</accession>
<dbReference type="EMBL" id="LNIX01000001">
    <property type="protein sequence ID" value="OXA61880.1"/>
    <property type="molecule type" value="Genomic_DNA"/>
</dbReference>
<name>A0A226EXG3_FOLCA</name>
<dbReference type="Proteomes" id="UP000198287">
    <property type="component" value="Unassembled WGS sequence"/>
</dbReference>
<dbReference type="InterPro" id="IPR009048">
    <property type="entry name" value="A-macroglobulin_rcpt-bd"/>
</dbReference>
<organism evidence="7 8">
    <name type="scientific">Folsomia candida</name>
    <name type="common">Springtail</name>
    <dbReference type="NCBI Taxonomy" id="158441"/>
    <lineage>
        <taxon>Eukaryota</taxon>
        <taxon>Metazoa</taxon>
        <taxon>Ecdysozoa</taxon>
        <taxon>Arthropoda</taxon>
        <taxon>Hexapoda</taxon>
        <taxon>Collembola</taxon>
        <taxon>Entomobryomorpha</taxon>
        <taxon>Isotomoidea</taxon>
        <taxon>Isotomidae</taxon>
        <taxon>Proisotominae</taxon>
        <taxon>Folsomia</taxon>
    </lineage>
</organism>
<comment type="caution">
    <text evidence="7">The sequence shown here is derived from an EMBL/GenBank/DDBJ whole genome shotgun (WGS) entry which is preliminary data.</text>
</comment>
<dbReference type="Pfam" id="PF01835">
    <property type="entry name" value="MG2"/>
    <property type="match status" value="1"/>
</dbReference>
<evidence type="ECO:0000313" key="7">
    <source>
        <dbReference type="EMBL" id="OXA61880.1"/>
    </source>
</evidence>
<dbReference type="PROSITE" id="PS50068">
    <property type="entry name" value="LDLRA_2"/>
    <property type="match status" value="1"/>
</dbReference>
<dbReference type="STRING" id="158441.A0A226EXG3"/>
<dbReference type="Gene3D" id="1.50.10.20">
    <property type="match status" value="1"/>
</dbReference>
<dbReference type="InterPro" id="IPR013783">
    <property type="entry name" value="Ig-like_fold"/>
</dbReference>
<dbReference type="Pfam" id="PF07678">
    <property type="entry name" value="TED_complement"/>
    <property type="match status" value="1"/>
</dbReference>
<dbReference type="InterPro" id="IPR002172">
    <property type="entry name" value="LDrepeatLR_classA_rpt"/>
</dbReference>
<dbReference type="SMART" id="SM01360">
    <property type="entry name" value="A2M"/>
    <property type="match status" value="1"/>
</dbReference>
<dbReference type="InterPro" id="IPR041555">
    <property type="entry name" value="MG3"/>
</dbReference>
<dbReference type="InterPro" id="IPR050473">
    <property type="entry name" value="A2M/Complement_sys"/>
</dbReference>
<evidence type="ECO:0000256" key="3">
    <source>
        <dbReference type="SAM" id="SignalP"/>
    </source>
</evidence>
<dbReference type="SUPFAM" id="SSF48239">
    <property type="entry name" value="Terpenoid cyclases/Protein prenyltransferases"/>
    <property type="match status" value="1"/>
</dbReference>
<dbReference type="Gene3D" id="4.10.400.10">
    <property type="entry name" value="Low-density Lipoprotein Receptor"/>
    <property type="match status" value="1"/>
</dbReference>
<dbReference type="SUPFAM" id="SSF57424">
    <property type="entry name" value="LDL receptor-like module"/>
    <property type="match status" value="1"/>
</dbReference>
<feature type="disulfide bond" evidence="2">
    <location>
        <begin position="874"/>
        <end position="889"/>
    </location>
</feature>
<keyword evidence="8" id="KW-1185">Reference proteome</keyword>
<keyword evidence="1 2" id="KW-1015">Disulfide bond</keyword>
<dbReference type="PANTHER" id="PTHR11412">
    <property type="entry name" value="MACROGLOBULIN / COMPLEMENT"/>
    <property type="match status" value="1"/>
</dbReference>
<evidence type="ECO:0000313" key="8">
    <source>
        <dbReference type="Proteomes" id="UP000198287"/>
    </source>
</evidence>
<protein>
    <submittedName>
        <fullName evidence="7">Complement C3</fullName>
    </submittedName>
</protein>
<dbReference type="InterPro" id="IPR011626">
    <property type="entry name" value="Alpha-macroglobulin_TED"/>
</dbReference>
<dbReference type="InterPro" id="IPR011625">
    <property type="entry name" value="A2M_N_BRD"/>
</dbReference>
<evidence type="ECO:0000256" key="2">
    <source>
        <dbReference type="PROSITE-ProRule" id="PRU00124"/>
    </source>
</evidence>
<dbReference type="Gene3D" id="2.60.40.2950">
    <property type="match status" value="1"/>
</dbReference>
<dbReference type="InterPro" id="IPR036595">
    <property type="entry name" value="A-macroglobulin_rcpt-bd_sf"/>
</dbReference>
<dbReference type="Pfam" id="PF17791">
    <property type="entry name" value="MG3"/>
    <property type="match status" value="1"/>
</dbReference>
<feature type="disulfide bond" evidence="2">
    <location>
        <begin position="862"/>
        <end position="880"/>
    </location>
</feature>
<proteinExistence type="predicted"/>
<dbReference type="GO" id="GO:0004866">
    <property type="term" value="F:endopeptidase inhibitor activity"/>
    <property type="evidence" value="ECO:0007669"/>
    <property type="project" value="InterPro"/>
</dbReference>
<dbReference type="SMART" id="SM01359">
    <property type="entry name" value="A2M_N_2"/>
    <property type="match status" value="1"/>
</dbReference>